<dbReference type="Pfam" id="PF07944">
    <property type="entry name" value="Beta-AFase-like_GH127_cat"/>
    <property type="match status" value="1"/>
</dbReference>
<evidence type="ECO:0008006" key="7">
    <source>
        <dbReference type="Google" id="ProtNLM"/>
    </source>
</evidence>
<dbReference type="STRING" id="1196081.A0A364KYL3"/>
<dbReference type="InterPro" id="IPR012878">
    <property type="entry name" value="Beta-AFase-like_GH127_cat"/>
</dbReference>
<dbReference type="RefSeq" id="XP_040733172.1">
    <property type="nucleotide sequence ID" value="XM_040877058.1"/>
</dbReference>
<dbReference type="PANTHER" id="PTHR43157">
    <property type="entry name" value="PHOSPHATIDYLINOSITOL-GLYCAN BIOSYNTHESIS CLASS F PROTEIN-RELATED"/>
    <property type="match status" value="1"/>
</dbReference>
<proteinExistence type="inferred from homology"/>
<dbReference type="GeneID" id="63793884"/>
<dbReference type="InterPro" id="IPR002347">
    <property type="entry name" value="SDR_fam"/>
</dbReference>
<comment type="caution">
    <text evidence="5">The sequence shown here is derived from an EMBL/GenBank/DDBJ whole genome shotgun (WGS) entry which is preliminary data.</text>
</comment>
<evidence type="ECO:0000259" key="3">
    <source>
        <dbReference type="Pfam" id="PF07944"/>
    </source>
</evidence>
<evidence type="ECO:0000259" key="4">
    <source>
        <dbReference type="Pfam" id="PF20736"/>
    </source>
</evidence>
<gene>
    <name evidence="5" type="ORF">BHQ10_004668</name>
</gene>
<dbReference type="AlphaFoldDB" id="A0A364KYL3"/>
<dbReference type="InterPro" id="IPR049046">
    <property type="entry name" value="Beta-AFase-like_GH127_middle"/>
</dbReference>
<dbReference type="Proteomes" id="UP000249363">
    <property type="component" value="Unassembled WGS sequence"/>
</dbReference>
<keyword evidence="6" id="KW-1185">Reference proteome</keyword>
<accession>A0A364KYL3</accession>
<dbReference type="Pfam" id="PF00106">
    <property type="entry name" value="adh_short"/>
    <property type="match status" value="1"/>
</dbReference>
<dbReference type="InterPro" id="IPR036291">
    <property type="entry name" value="NAD(P)-bd_dom_sf"/>
</dbReference>
<dbReference type="SUPFAM" id="SSF48208">
    <property type="entry name" value="Six-hairpin glycosidases"/>
    <property type="match status" value="1"/>
</dbReference>
<dbReference type="GO" id="GO:0016491">
    <property type="term" value="F:oxidoreductase activity"/>
    <property type="evidence" value="ECO:0007669"/>
    <property type="project" value="UniProtKB-KW"/>
</dbReference>
<feature type="domain" description="Non-reducing end beta-L-arabinofuranosidase-like GH127 catalytic" evidence="3">
    <location>
        <begin position="76"/>
        <end position="354"/>
    </location>
</feature>
<evidence type="ECO:0000313" key="5">
    <source>
        <dbReference type="EMBL" id="RAO68656.1"/>
    </source>
</evidence>
<evidence type="ECO:0000256" key="2">
    <source>
        <dbReference type="ARBA" id="ARBA00023002"/>
    </source>
</evidence>
<dbReference type="Gene3D" id="3.40.50.720">
    <property type="entry name" value="NAD(P)-binding Rossmann-like Domain"/>
    <property type="match status" value="1"/>
</dbReference>
<dbReference type="EMBL" id="MIKG01000008">
    <property type="protein sequence ID" value="RAO68656.1"/>
    <property type="molecule type" value="Genomic_DNA"/>
</dbReference>
<dbReference type="PANTHER" id="PTHR43157:SF31">
    <property type="entry name" value="PHOSPHATIDYLINOSITOL-GLYCAN BIOSYNTHESIS CLASS F PROTEIN"/>
    <property type="match status" value="1"/>
</dbReference>
<organism evidence="5 6">
    <name type="scientific">Talaromyces amestolkiae</name>
    <dbReference type="NCBI Taxonomy" id="1196081"/>
    <lineage>
        <taxon>Eukaryota</taxon>
        <taxon>Fungi</taxon>
        <taxon>Dikarya</taxon>
        <taxon>Ascomycota</taxon>
        <taxon>Pezizomycotina</taxon>
        <taxon>Eurotiomycetes</taxon>
        <taxon>Eurotiomycetidae</taxon>
        <taxon>Eurotiales</taxon>
        <taxon>Trichocomaceae</taxon>
        <taxon>Talaromyces</taxon>
        <taxon>Talaromyces sect. Talaromyces</taxon>
    </lineage>
</organism>
<dbReference type="InterPro" id="IPR008928">
    <property type="entry name" value="6-hairpin_glycosidase_sf"/>
</dbReference>
<evidence type="ECO:0000256" key="1">
    <source>
        <dbReference type="ARBA" id="ARBA00006484"/>
    </source>
</evidence>
<dbReference type="GO" id="GO:0005975">
    <property type="term" value="P:carbohydrate metabolic process"/>
    <property type="evidence" value="ECO:0007669"/>
    <property type="project" value="InterPro"/>
</dbReference>
<dbReference type="OrthoDB" id="5358475at2759"/>
<feature type="domain" description="Non-reducing end beta-L-arabinofuranosidase-like GH127 middle" evidence="4">
    <location>
        <begin position="410"/>
        <end position="462"/>
    </location>
</feature>
<comment type="similarity">
    <text evidence="1">Belongs to the short-chain dehydrogenases/reductases (SDR) family.</text>
</comment>
<dbReference type="Pfam" id="PF20736">
    <property type="entry name" value="Glyco_hydro127M"/>
    <property type="match status" value="1"/>
</dbReference>
<reference evidence="5 6" key="1">
    <citation type="journal article" date="2017" name="Biotechnol. Biofuels">
        <title>Differential beta-glucosidase expression as a function of carbon source availability in Talaromyces amestolkiae: a genomic and proteomic approach.</title>
        <authorList>
            <person name="de Eugenio L.I."/>
            <person name="Mendez-Liter J.A."/>
            <person name="Nieto-Dominguez M."/>
            <person name="Alonso L."/>
            <person name="Gil-Munoz J."/>
            <person name="Barriuso J."/>
            <person name="Prieto A."/>
            <person name="Martinez M.J."/>
        </authorList>
    </citation>
    <scope>NUCLEOTIDE SEQUENCE [LARGE SCALE GENOMIC DNA]</scope>
    <source>
        <strain evidence="5 6">CIB</strain>
    </source>
</reference>
<protein>
    <recommendedName>
        <fullName evidence="7">Alpha-L-rhamnosidase six-hairpin glycosidase domain-containing protein</fullName>
    </recommendedName>
</protein>
<sequence length="917" mass="103660">MRSHALAPFTFELLPLGSVQPRGWIRDQLKLCAAGLGGNLYNFHRYVKDTSWLGGDVEYSPLRESAPYWYNYIVPLAYILDDDDLKKQANEFLQRTLKNQHADGWIGPEHTKHGRGIWARCLVMMGMVNHALADPSQYDRIVDSLLRFTRLINSMLKDNYQGLIPHPGDEFDEFCITRAHELSTSLQWLYEQVKNKRDKEMIWETMDLAWEATRVGDRDWSKFFTEEEFPKKPAAPGSTLIKHVVNVSEALRYMPQLYRMNHDHELIAKTRQSVDMSFKYHGTTFGALAGDEFLAGVHPKRGAELCGTAELIFSLSYMYRLFGDNSYADRAELATFNGLPAGMTPDWWAHNYLTQSNETWARNLENWPFYNCGGRALVYGLEVNYAMPKFAMNAFVASADLRSISHQFLVPAEVTVPVKGEKPIHIVSETHYPFDERITYKIETSRPFNFYIRVPEWATKGTTVNKTLDTDEVREETVEVDANSLYKIAISPGKTAFRITLNAEIRVVPRANNAVAIYRGALLYAMEIPHKAKVGPPTHFAEWKPLPDADYSSKLRDVEYIPAADWQVAIDPSQAHFHRSEVKGDLPNPIFESGAPPVTISVAGTKISNWKLEGDCAGLPPADPSPTGKPFTVKLVPFASAKLHISEFPVSKATLQSTQSKKESGSDAKIEWVGCDMGSLKQVKEVFTKMREREERLDLLVLSAGINANQYRETDDKIDSHFQINWLGQFYAVNQLYPLIRKTSKLPDTPAPRIVWESSELHRLSPSDVKFESKEEINNPNIGSAELYARTKLAIILGVDFGLVQRVIKPNHDNVNTAMQQQWKEAYPGLLGKLLTTTMIAMSRDPEQGSYSALYAAVSPEVEEKGWNGRYFTDPGQLGQRSKQASDPVLGDNLWKLSAKLIRDVVGEDAMVDWNSS</sequence>
<keyword evidence="2" id="KW-0560">Oxidoreductase</keyword>
<name>A0A364KYL3_TALAM</name>
<dbReference type="SUPFAM" id="SSF51735">
    <property type="entry name" value="NAD(P)-binding Rossmann-fold domains"/>
    <property type="match status" value="1"/>
</dbReference>
<evidence type="ECO:0000313" key="6">
    <source>
        <dbReference type="Proteomes" id="UP000249363"/>
    </source>
</evidence>